<dbReference type="Gene3D" id="3.10.129.10">
    <property type="entry name" value="Hotdog Thioesterase"/>
    <property type="match status" value="1"/>
</dbReference>
<comment type="caution">
    <text evidence="2">The sequence shown here is derived from an EMBL/GenBank/DDBJ whole genome shotgun (WGS) entry which is preliminary data.</text>
</comment>
<organism evidence="2 3">
    <name type="scientific">Dyella flagellata</name>
    <dbReference type="NCBI Taxonomy" id="1867833"/>
    <lineage>
        <taxon>Bacteria</taxon>
        <taxon>Pseudomonadati</taxon>
        <taxon>Pseudomonadota</taxon>
        <taxon>Gammaproteobacteria</taxon>
        <taxon>Lysobacterales</taxon>
        <taxon>Rhodanobacteraceae</taxon>
        <taxon>Dyella</taxon>
    </lineage>
</organism>
<evidence type="ECO:0000313" key="2">
    <source>
        <dbReference type="EMBL" id="GLQ86897.1"/>
    </source>
</evidence>
<name>A0ABQ5X6Y1_9GAMM</name>
<reference evidence="3" key="1">
    <citation type="journal article" date="2019" name="Int. J. Syst. Evol. Microbiol.">
        <title>The Global Catalogue of Microorganisms (GCM) 10K type strain sequencing project: providing services to taxonomists for standard genome sequencing and annotation.</title>
        <authorList>
            <consortium name="The Broad Institute Genomics Platform"/>
            <consortium name="The Broad Institute Genome Sequencing Center for Infectious Disease"/>
            <person name="Wu L."/>
            <person name="Ma J."/>
        </authorList>
    </citation>
    <scope>NUCLEOTIDE SEQUENCE [LARGE SCALE GENOMIC DNA]</scope>
    <source>
        <strain evidence="3">NBRC 111981</strain>
    </source>
</reference>
<dbReference type="SUPFAM" id="SSF54637">
    <property type="entry name" value="Thioesterase/thiol ester dehydrase-isomerase"/>
    <property type="match status" value="1"/>
</dbReference>
<dbReference type="EMBL" id="BSOA01000003">
    <property type="protein sequence ID" value="GLQ86897.1"/>
    <property type="molecule type" value="Genomic_DNA"/>
</dbReference>
<dbReference type="Proteomes" id="UP001156627">
    <property type="component" value="Unassembled WGS sequence"/>
</dbReference>
<feature type="domain" description="ApeI dehydratase-like" evidence="1">
    <location>
        <begin position="2"/>
        <end position="84"/>
    </location>
</feature>
<sequence>MALCVAPEHPCLPGHFPGRPLVPGVVLLEYVARALRDWRGQRLASIREAKFLAPLNPGETAELELVERAGQLRFELLRAGQVLARGVIEAAA</sequence>
<dbReference type="InterPro" id="IPR029069">
    <property type="entry name" value="HotDog_dom_sf"/>
</dbReference>
<gene>
    <name evidence="2" type="ORF">GCM10007898_04630</name>
</gene>
<proteinExistence type="predicted"/>
<protein>
    <recommendedName>
        <fullName evidence="1">ApeI dehydratase-like domain-containing protein</fullName>
    </recommendedName>
</protein>
<keyword evidence="3" id="KW-1185">Reference proteome</keyword>
<dbReference type="InterPro" id="IPR054545">
    <property type="entry name" value="ApeI-like"/>
</dbReference>
<evidence type="ECO:0000313" key="3">
    <source>
        <dbReference type="Proteomes" id="UP001156627"/>
    </source>
</evidence>
<accession>A0ABQ5X6Y1</accession>
<evidence type="ECO:0000259" key="1">
    <source>
        <dbReference type="Pfam" id="PF22818"/>
    </source>
</evidence>
<dbReference type="Pfam" id="PF22818">
    <property type="entry name" value="ApeI-like"/>
    <property type="match status" value="1"/>
</dbReference>